<dbReference type="GO" id="GO:0004672">
    <property type="term" value="F:protein kinase activity"/>
    <property type="evidence" value="ECO:0007669"/>
    <property type="project" value="InterPro"/>
</dbReference>
<dbReference type="GO" id="GO:0005524">
    <property type="term" value="F:ATP binding"/>
    <property type="evidence" value="ECO:0007669"/>
    <property type="project" value="InterPro"/>
</dbReference>
<reference evidence="2" key="2">
    <citation type="submission" date="2023-04" db="EMBL/GenBank/DDBJ databases">
        <authorList>
            <person name="Bruccoleri R.E."/>
            <person name="Oakeley E.J."/>
            <person name="Faust A.-M."/>
            <person name="Dessus-Babus S."/>
            <person name="Altorfer M."/>
            <person name="Burckhardt D."/>
            <person name="Oertli M."/>
            <person name="Naumann U."/>
            <person name="Petersen F."/>
            <person name="Wong J."/>
        </authorList>
    </citation>
    <scope>NUCLEOTIDE SEQUENCE</scope>
    <source>
        <strain evidence="2">GSM-AAB239-AS_SAM_17_03QT</strain>
        <tissue evidence="2">Leaf</tissue>
    </source>
</reference>
<organism evidence="2 3">
    <name type="scientific">Iris pallida</name>
    <name type="common">Sweet iris</name>
    <dbReference type="NCBI Taxonomy" id="29817"/>
    <lineage>
        <taxon>Eukaryota</taxon>
        <taxon>Viridiplantae</taxon>
        <taxon>Streptophyta</taxon>
        <taxon>Embryophyta</taxon>
        <taxon>Tracheophyta</taxon>
        <taxon>Spermatophyta</taxon>
        <taxon>Magnoliopsida</taxon>
        <taxon>Liliopsida</taxon>
        <taxon>Asparagales</taxon>
        <taxon>Iridaceae</taxon>
        <taxon>Iridoideae</taxon>
        <taxon>Irideae</taxon>
        <taxon>Iris</taxon>
    </lineage>
</organism>
<dbReference type="CDD" id="cd14011">
    <property type="entry name" value="PK_SCY1_like"/>
    <property type="match status" value="1"/>
</dbReference>
<proteinExistence type="predicted"/>
<dbReference type="SMART" id="SM00220">
    <property type="entry name" value="S_TKc"/>
    <property type="match status" value="1"/>
</dbReference>
<dbReference type="Gene3D" id="1.10.510.10">
    <property type="entry name" value="Transferase(Phosphotransferase) domain 1"/>
    <property type="match status" value="1"/>
</dbReference>
<dbReference type="PANTHER" id="PTHR12984">
    <property type="entry name" value="SCY1-RELATED S/T PROTEIN KINASE-LIKE"/>
    <property type="match status" value="1"/>
</dbReference>
<evidence type="ECO:0000313" key="2">
    <source>
        <dbReference type="EMBL" id="KAJ6827422.1"/>
    </source>
</evidence>
<evidence type="ECO:0000259" key="1">
    <source>
        <dbReference type="PROSITE" id="PS50011"/>
    </source>
</evidence>
<dbReference type="AlphaFoldDB" id="A0AAX6GFT1"/>
<dbReference type="InterPro" id="IPR051177">
    <property type="entry name" value="CIK-Related_Protein"/>
</dbReference>
<keyword evidence="3" id="KW-1185">Reference proteome</keyword>
<dbReference type="SUPFAM" id="SSF56112">
    <property type="entry name" value="Protein kinase-like (PK-like)"/>
    <property type="match status" value="1"/>
</dbReference>
<dbReference type="Proteomes" id="UP001140949">
    <property type="component" value="Unassembled WGS sequence"/>
</dbReference>
<gene>
    <name evidence="2" type="ORF">M6B38_368660</name>
</gene>
<evidence type="ECO:0000313" key="3">
    <source>
        <dbReference type="Proteomes" id="UP001140949"/>
    </source>
</evidence>
<comment type="caution">
    <text evidence="2">The sequence shown here is derived from an EMBL/GenBank/DDBJ whole genome shotgun (WGS) entry which is preliminary data.</text>
</comment>
<accession>A0AAX6GFT1</accession>
<name>A0AAX6GFT1_IRIPA</name>
<dbReference type="PANTHER" id="PTHR12984:SF6">
    <property type="entry name" value="SCY1-LIKE PROTEIN 2"/>
    <property type="match status" value="1"/>
</dbReference>
<dbReference type="InterPro" id="IPR011009">
    <property type="entry name" value="Kinase-like_dom_sf"/>
</dbReference>
<dbReference type="EMBL" id="JANAVB010020300">
    <property type="protein sequence ID" value="KAJ6827422.1"/>
    <property type="molecule type" value="Genomic_DNA"/>
</dbReference>
<protein>
    <submittedName>
        <fullName evidence="2">SCY1-like protein 2 isoform X1</fullName>
    </submittedName>
</protein>
<dbReference type="InterPro" id="IPR000719">
    <property type="entry name" value="Prot_kinase_dom"/>
</dbReference>
<dbReference type="PROSITE" id="PS50011">
    <property type="entry name" value="PROTEIN_KINASE_DOM"/>
    <property type="match status" value="1"/>
</dbReference>
<reference evidence="2" key="1">
    <citation type="journal article" date="2023" name="GigaByte">
        <title>Genome assembly of the bearded iris, Iris pallida Lam.</title>
        <authorList>
            <person name="Bruccoleri R.E."/>
            <person name="Oakeley E.J."/>
            <person name="Faust A.M.E."/>
            <person name="Altorfer M."/>
            <person name="Dessus-Babus S."/>
            <person name="Burckhardt D."/>
            <person name="Oertli M."/>
            <person name="Naumann U."/>
            <person name="Petersen F."/>
            <person name="Wong J."/>
        </authorList>
    </citation>
    <scope>NUCLEOTIDE SEQUENCE</scope>
    <source>
        <strain evidence="2">GSM-AAB239-AS_SAM_17_03QT</strain>
    </source>
</reference>
<sequence>MSLNMKTLTQAFAKTAAVIEKTVQTTVQDVTGPRPLQDYDLLGQVGSGGHGLHWRLYSARPRPSAPSTQYPLVCVWVLDKRALSEARTRAGLSKAAEDGFLEIVRADAARMVRIRHPGVVHVVQALDESKHAMAMVTEPLFASVANTLGNLENVGEIPKELKGMEMGLLEVKHGLLQVSESLDFLHNNAHLIHRAISPETVFITAAGAWKLGGFGFAIPVDQASGGLTSTHQFHYPEYDVEDDILPLQPSLNYTAPELVRSKSLTAGCSSDMFSFGCLAYHLIARKPLLDCHNNVKMYMNTLTYLTSEAFSMIPPELIGDLQRMLSQNEASRQSAMDFTGSSFFRDDTRLRALRFLDHMLERDNIQKTEFLKALSDMWKDFDSRVLRYKV</sequence>
<feature type="domain" description="Protein kinase" evidence="1">
    <location>
        <begin position="39"/>
        <end position="344"/>
    </location>
</feature>
<dbReference type="Pfam" id="PF00069">
    <property type="entry name" value="Pkinase"/>
    <property type="match status" value="1"/>
</dbReference>